<dbReference type="EMBL" id="FP929046">
    <property type="protein sequence ID" value="CBL02526.1"/>
    <property type="molecule type" value="Genomic_DNA"/>
</dbReference>
<evidence type="ECO:0000313" key="2">
    <source>
        <dbReference type="Proteomes" id="UP000007059"/>
    </source>
</evidence>
<sequence>MGKTIDTSELLYRMGKYAEIDVEEEKHDAFMHFMLLLTRTIEKMPNAALIHKNPIDDEIMENQYKLTNAISLVTGRTRNDGWYSTWIGMTMKIVRLKSGESAGFRYIKDNEGHDYPGTMHTSCVVDYYISSDKKNVIVQTENTIYKFEKVKED</sequence>
<evidence type="ECO:0000313" key="1">
    <source>
        <dbReference type="EMBL" id="CBL02526.1"/>
    </source>
</evidence>
<dbReference type="KEGG" id="fpa:FPR_23570"/>
<accession>D4KCG3</accession>
<organism evidence="1 2">
    <name type="scientific">Faecalibacterium prausnitzii SL3/3</name>
    <dbReference type="NCBI Taxonomy" id="657322"/>
    <lineage>
        <taxon>Bacteria</taxon>
        <taxon>Bacillati</taxon>
        <taxon>Bacillota</taxon>
        <taxon>Clostridia</taxon>
        <taxon>Eubacteriales</taxon>
        <taxon>Oscillospiraceae</taxon>
        <taxon>Faecalibacterium</taxon>
    </lineage>
</organism>
<proteinExistence type="predicted"/>
<gene>
    <name evidence="1" type="ORF">FPR_23570</name>
</gene>
<dbReference type="RefSeq" id="WP_015538047.1">
    <property type="nucleotide sequence ID" value="NC_021020.1"/>
</dbReference>
<protein>
    <submittedName>
        <fullName evidence="1">Uncharacterized protein</fullName>
    </submittedName>
</protein>
<name>D4KCG3_9FIRM</name>
<dbReference type="Proteomes" id="UP000007059">
    <property type="component" value="Chromosome"/>
</dbReference>
<reference evidence="1 2" key="2">
    <citation type="submission" date="2010-03" db="EMBL/GenBank/DDBJ databases">
        <authorList>
            <person name="Pajon A."/>
        </authorList>
    </citation>
    <scope>NUCLEOTIDE SEQUENCE [LARGE SCALE GENOMIC DNA]</scope>
    <source>
        <strain evidence="1 2">SL3/3</strain>
    </source>
</reference>
<reference evidence="1 2" key="1">
    <citation type="submission" date="2010-03" db="EMBL/GenBank/DDBJ databases">
        <title>The genome sequence of Faecalibacterium prausnitzii SL3/3.</title>
        <authorList>
            <consortium name="metaHIT consortium -- http://www.metahit.eu/"/>
            <person name="Pajon A."/>
            <person name="Turner K."/>
            <person name="Parkhill J."/>
            <person name="Duncan S."/>
            <person name="Flint H."/>
        </authorList>
    </citation>
    <scope>NUCLEOTIDE SEQUENCE [LARGE SCALE GENOMIC DNA]</scope>
    <source>
        <strain evidence="1 2">SL3/3</strain>
    </source>
</reference>
<dbReference type="HOGENOM" id="CLU_1710548_0_0_9"/>
<dbReference type="AlphaFoldDB" id="D4KCG3"/>